<gene>
    <name evidence="5" type="ORF">AR543_11135</name>
</gene>
<dbReference type="InterPro" id="IPR027417">
    <property type="entry name" value="P-loop_NTPase"/>
</dbReference>
<evidence type="ECO:0000313" key="5">
    <source>
        <dbReference type="EMBL" id="ANF96502.1"/>
    </source>
</evidence>
<dbReference type="EMBL" id="CP013023">
    <property type="protein sequence ID" value="ANF96502.1"/>
    <property type="molecule type" value="Genomic_DNA"/>
</dbReference>
<reference evidence="5 6" key="2">
    <citation type="journal article" date="2016" name="Int. J. Syst. Evol. Microbiol.">
        <title>Paenibacillus bovis sp. nov., isolated from raw yak (Bos grunniens) milk.</title>
        <authorList>
            <person name="Gao C."/>
            <person name="Han J."/>
            <person name="Liu Z."/>
            <person name="Xu X."/>
            <person name="Hang F."/>
            <person name="Wu Z."/>
        </authorList>
    </citation>
    <scope>NUCLEOTIDE SEQUENCE [LARGE SCALE GENOMIC DNA]</scope>
    <source>
        <strain evidence="5 6">BD3526</strain>
    </source>
</reference>
<dbReference type="RefSeq" id="WP_060534407.1">
    <property type="nucleotide sequence ID" value="NZ_CP013023.1"/>
</dbReference>
<comment type="similarity">
    <text evidence="1">Belongs to the Mg-chelatase subunits D/I family. ComM subfamily.</text>
</comment>
<organism evidence="5 6">
    <name type="scientific">Paenibacillus bovis</name>
    <dbReference type="NCBI Taxonomy" id="1616788"/>
    <lineage>
        <taxon>Bacteria</taxon>
        <taxon>Bacillati</taxon>
        <taxon>Bacillota</taxon>
        <taxon>Bacilli</taxon>
        <taxon>Bacillales</taxon>
        <taxon>Paenibacillaceae</taxon>
        <taxon>Paenibacillus</taxon>
    </lineage>
</organism>
<sequence length="580" mass="64192">MYGKLFSACLQGIHGVRVEVETDLSNGLPMVSIIGLPDSAIRESVERVRSAIKNCGFIFPSQRVTINLAPADLRKEGSAFDLAIAMGILATSDQIIFPDQENMLLIGELALDGALRPVPGVLSMVDAAKQHGLTSVILPADNAMEASLVEGIRVYGVRHMNELFSELNHQPADKPDTQTGIETFKMGVPGQPPILVKKVQHQTTEVTQSKTNSDPCSPEQSFTIKKSDPRKLVDLEPLLRSRSHIQQHRQSVTPTYEDYADVFGQQHVKRALMIAASGMHNILLLGPPGTGKTMLIKRLPTILPTLTEEEALEVTKILSVAGKFKDSTAGLITSRPFRSPHHSITVAGLIGGSSIPKPGEVSLAHQGILFLDELPEFPRAVLEVLRQPLEDHEVQISRARAVFTFPANFLLAGSMNPCPCGYLGSHHPVHQCTCSDAQIARYRAKISGPLLDRIDLQIEVPRPSERDWQQSEGFQPDGYDSASMREIVHRTHERQLKRYSGLGIRWNSQLSGRWLREHTHLAADANLLLEAAFEQLGMSMRARDRVLKLARTIADLEEKEQIEAVHIAEAIQYRQLDRKK</sequence>
<dbReference type="PRINTS" id="PR01657">
    <property type="entry name" value="MCMFAMILY"/>
</dbReference>
<evidence type="ECO:0000256" key="1">
    <source>
        <dbReference type="ARBA" id="ARBA00006354"/>
    </source>
</evidence>
<evidence type="ECO:0000259" key="4">
    <source>
        <dbReference type="SMART" id="SM00382"/>
    </source>
</evidence>
<keyword evidence="6" id="KW-1185">Reference proteome</keyword>
<evidence type="ECO:0000256" key="2">
    <source>
        <dbReference type="ARBA" id="ARBA00022741"/>
    </source>
</evidence>
<dbReference type="Pfam" id="PF13541">
    <property type="entry name" value="ChlI"/>
    <property type="match status" value="1"/>
</dbReference>
<dbReference type="Pfam" id="PF13335">
    <property type="entry name" value="Mg_chelatase_C"/>
    <property type="match status" value="1"/>
</dbReference>
<dbReference type="AlphaFoldDB" id="A0A172ZGI7"/>
<dbReference type="NCBIfam" id="TIGR00368">
    <property type="entry name" value="YifB family Mg chelatase-like AAA ATPase"/>
    <property type="match status" value="1"/>
</dbReference>
<evidence type="ECO:0000256" key="3">
    <source>
        <dbReference type="ARBA" id="ARBA00022840"/>
    </source>
</evidence>
<dbReference type="InterPro" id="IPR014721">
    <property type="entry name" value="Ribsml_uS5_D2-typ_fold_subgr"/>
</dbReference>
<accession>A0A172ZGI7</accession>
<proteinExistence type="inferred from homology"/>
<evidence type="ECO:0000313" key="6">
    <source>
        <dbReference type="Proteomes" id="UP000078148"/>
    </source>
</evidence>
<protein>
    <submittedName>
        <fullName evidence="5">Fis family transcriptional regulator</fullName>
    </submittedName>
</protein>
<reference evidence="6" key="1">
    <citation type="submission" date="2015-10" db="EMBL/GenBank/DDBJ databases">
        <title>Genome of Paenibacillus bovis sp. nov.</title>
        <authorList>
            <person name="Wu Z."/>
            <person name="Gao C."/>
            <person name="Liu Z."/>
            <person name="Zheng H."/>
        </authorList>
    </citation>
    <scope>NUCLEOTIDE SEQUENCE [LARGE SCALE GENOMIC DNA]</scope>
    <source>
        <strain evidence="6">BD3526</strain>
    </source>
</reference>
<dbReference type="Gene3D" id="3.30.230.10">
    <property type="match status" value="1"/>
</dbReference>
<dbReference type="InterPro" id="IPR020568">
    <property type="entry name" value="Ribosomal_Su5_D2-typ_SF"/>
</dbReference>
<dbReference type="Gene3D" id="3.40.50.300">
    <property type="entry name" value="P-loop containing nucleotide triphosphate hydrolases"/>
    <property type="match status" value="1"/>
</dbReference>
<dbReference type="KEGG" id="pbv:AR543_11135"/>
<dbReference type="STRING" id="1616788.AR543_11135"/>
<keyword evidence="2" id="KW-0547">Nucleotide-binding</keyword>
<dbReference type="InterPro" id="IPR045006">
    <property type="entry name" value="CHLI-like"/>
</dbReference>
<name>A0A172ZGI7_9BACL</name>
<keyword evidence="3" id="KW-0067">ATP-binding</keyword>
<dbReference type="SMART" id="SM00382">
    <property type="entry name" value="AAA"/>
    <property type="match status" value="1"/>
</dbReference>
<dbReference type="InterPro" id="IPR025158">
    <property type="entry name" value="Mg_chelat-rel_C"/>
</dbReference>
<dbReference type="GO" id="GO:0005524">
    <property type="term" value="F:ATP binding"/>
    <property type="evidence" value="ECO:0007669"/>
    <property type="project" value="UniProtKB-KW"/>
</dbReference>
<dbReference type="SUPFAM" id="SSF52540">
    <property type="entry name" value="P-loop containing nucleoside triphosphate hydrolases"/>
    <property type="match status" value="1"/>
</dbReference>
<dbReference type="OrthoDB" id="9813147at2"/>
<feature type="domain" description="AAA+ ATPase" evidence="4">
    <location>
        <begin position="278"/>
        <end position="464"/>
    </location>
</feature>
<dbReference type="PANTHER" id="PTHR32039:SF7">
    <property type="entry name" value="COMPETENCE PROTEIN COMM"/>
    <property type="match status" value="1"/>
</dbReference>
<dbReference type="InterPro" id="IPR001208">
    <property type="entry name" value="MCM_dom"/>
</dbReference>
<dbReference type="InterPro" id="IPR000523">
    <property type="entry name" value="Mg_chelatse_chII-like_cat_dom"/>
</dbReference>
<dbReference type="Proteomes" id="UP000078148">
    <property type="component" value="Chromosome"/>
</dbReference>
<dbReference type="InterPro" id="IPR004482">
    <property type="entry name" value="Mg_chelat-rel"/>
</dbReference>
<dbReference type="SUPFAM" id="SSF54211">
    <property type="entry name" value="Ribosomal protein S5 domain 2-like"/>
    <property type="match status" value="1"/>
</dbReference>
<dbReference type="PANTHER" id="PTHR32039">
    <property type="entry name" value="MAGNESIUM-CHELATASE SUBUNIT CHLI"/>
    <property type="match status" value="1"/>
</dbReference>
<dbReference type="InterPro" id="IPR003593">
    <property type="entry name" value="AAA+_ATPase"/>
</dbReference>
<dbReference type="GO" id="GO:0003677">
    <property type="term" value="F:DNA binding"/>
    <property type="evidence" value="ECO:0007669"/>
    <property type="project" value="InterPro"/>
</dbReference>
<dbReference type="Pfam" id="PF01078">
    <property type="entry name" value="Mg_chelatase"/>
    <property type="match status" value="1"/>
</dbReference>